<accession>A0A1E7KHW8</accession>
<evidence type="ECO:0000313" key="5">
    <source>
        <dbReference type="Proteomes" id="UP000176005"/>
    </source>
</evidence>
<organism evidence="4 5">
    <name type="scientific">Streptomyces nanshensis</name>
    <dbReference type="NCBI Taxonomy" id="518642"/>
    <lineage>
        <taxon>Bacteria</taxon>
        <taxon>Bacillati</taxon>
        <taxon>Actinomycetota</taxon>
        <taxon>Actinomycetes</taxon>
        <taxon>Kitasatosporales</taxon>
        <taxon>Streptomycetaceae</taxon>
        <taxon>Streptomyces</taxon>
    </lineage>
</organism>
<dbReference type="InterPro" id="IPR019539">
    <property type="entry name" value="GalKase_N"/>
</dbReference>
<dbReference type="EMBL" id="LJGW01000708">
    <property type="protein sequence ID" value="OEV03539.1"/>
    <property type="molecule type" value="Genomic_DNA"/>
</dbReference>
<evidence type="ECO:0000256" key="1">
    <source>
        <dbReference type="ARBA" id="ARBA00022741"/>
    </source>
</evidence>
<proteinExistence type="predicted"/>
<dbReference type="Pfam" id="PF10509">
    <property type="entry name" value="GalKase_gal_bdg"/>
    <property type="match status" value="1"/>
</dbReference>
<comment type="caution">
    <text evidence="4">The sequence shown here is derived from an EMBL/GenBank/DDBJ whole genome shotgun (WGS) entry which is preliminary data.</text>
</comment>
<evidence type="ECO:0000313" key="4">
    <source>
        <dbReference type="EMBL" id="OEV03539.1"/>
    </source>
</evidence>
<dbReference type="SUPFAM" id="SSF54211">
    <property type="entry name" value="Ribosomal protein S5 domain 2-like"/>
    <property type="match status" value="1"/>
</dbReference>
<evidence type="ECO:0000256" key="2">
    <source>
        <dbReference type="ARBA" id="ARBA00022840"/>
    </source>
</evidence>
<dbReference type="PROSITE" id="PS00106">
    <property type="entry name" value="GALACTOKINASE"/>
    <property type="match status" value="1"/>
</dbReference>
<protein>
    <submittedName>
        <fullName evidence="4">Galactokinase</fullName>
    </submittedName>
</protein>
<dbReference type="PANTHER" id="PTHR10457">
    <property type="entry name" value="MEVALONATE KINASE/GALACTOKINASE"/>
    <property type="match status" value="1"/>
</dbReference>
<dbReference type="Proteomes" id="UP000176005">
    <property type="component" value="Unassembled WGS sequence"/>
</dbReference>
<feature type="non-terminal residue" evidence="4">
    <location>
        <position position="77"/>
    </location>
</feature>
<dbReference type="PANTHER" id="PTHR10457:SF7">
    <property type="entry name" value="GALACTOKINASE-RELATED"/>
    <property type="match status" value="1"/>
</dbReference>
<dbReference type="AlphaFoldDB" id="A0A1E7KHW8"/>
<dbReference type="InterPro" id="IPR020568">
    <property type="entry name" value="Ribosomal_Su5_D2-typ_SF"/>
</dbReference>
<dbReference type="GO" id="GO:0004335">
    <property type="term" value="F:galactokinase activity"/>
    <property type="evidence" value="ECO:0007669"/>
    <property type="project" value="TreeGrafter"/>
</dbReference>
<dbReference type="Gene3D" id="3.30.230.10">
    <property type="match status" value="1"/>
</dbReference>
<keyword evidence="4" id="KW-0418">Kinase</keyword>
<keyword evidence="2" id="KW-0067">ATP-binding</keyword>
<dbReference type="GO" id="GO:0005524">
    <property type="term" value="F:ATP binding"/>
    <property type="evidence" value="ECO:0007669"/>
    <property type="project" value="UniProtKB-KW"/>
</dbReference>
<keyword evidence="1" id="KW-0547">Nucleotide-binding</keyword>
<keyword evidence="5" id="KW-1185">Reference proteome</keyword>
<keyword evidence="4" id="KW-0808">Transferase</keyword>
<sequence length="77" mass="8021">MYGAAPEGVWEAPGRVNLIGEHTDYNDGLVMPLALPHTCRVEAARREDGVLRLHSADASGGVTELRADALTPPGAAG</sequence>
<dbReference type="InterPro" id="IPR019741">
    <property type="entry name" value="Galactokinase_CS"/>
</dbReference>
<name>A0A1E7KHW8_9ACTN</name>
<reference evidence="4 5" key="1">
    <citation type="journal article" date="2016" name="Front. Microbiol.">
        <title>Comparative Genomics Analysis of Streptomyces Species Reveals Their Adaptation to the Marine Environment and Their Diversity at the Genomic Level.</title>
        <authorList>
            <person name="Tian X."/>
            <person name="Zhang Z."/>
            <person name="Yang T."/>
            <person name="Chen M."/>
            <person name="Li J."/>
            <person name="Chen F."/>
            <person name="Yang J."/>
            <person name="Li W."/>
            <person name="Zhang B."/>
            <person name="Zhang Z."/>
            <person name="Wu J."/>
            <person name="Zhang C."/>
            <person name="Long L."/>
            <person name="Xiao J."/>
        </authorList>
    </citation>
    <scope>NUCLEOTIDE SEQUENCE [LARGE SCALE GENOMIC DNA]</scope>
    <source>
        <strain evidence="4 5">SCSIO 10429</strain>
    </source>
</reference>
<dbReference type="InterPro" id="IPR014721">
    <property type="entry name" value="Ribsml_uS5_D2-typ_fold_subgr"/>
</dbReference>
<evidence type="ECO:0000259" key="3">
    <source>
        <dbReference type="Pfam" id="PF10509"/>
    </source>
</evidence>
<feature type="domain" description="Galactokinase N-terminal" evidence="3">
    <location>
        <begin position="2"/>
        <end position="44"/>
    </location>
</feature>
<gene>
    <name evidence="4" type="ORF">AN218_32480</name>
</gene>
<dbReference type="GO" id="GO:0006012">
    <property type="term" value="P:galactose metabolic process"/>
    <property type="evidence" value="ECO:0007669"/>
    <property type="project" value="TreeGrafter"/>
</dbReference>
<dbReference type="GO" id="GO:0005829">
    <property type="term" value="C:cytosol"/>
    <property type="evidence" value="ECO:0007669"/>
    <property type="project" value="TreeGrafter"/>
</dbReference>